<proteinExistence type="inferred from homology"/>
<organism evidence="8 9">
    <name type="scientific">Coccomyxa subellipsoidea (strain C-169)</name>
    <name type="common">Green microalga</name>
    <dbReference type="NCBI Taxonomy" id="574566"/>
    <lineage>
        <taxon>Eukaryota</taxon>
        <taxon>Viridiplantae</taxon>
        <taxon>Chlorophyta</taxon>
        <taxon>core chlorophytes</taxon>
        <taxon>Trebouxiophyceae</taxon>
        <taxon>Trebouxiophyceae incertae sedis</taxon>
        <taxon>Coccomyxaceae</taxon>
        <taxon>Coccomyxa</taxon>
        <taxon>Coccomyxa subellipsoidea</taxon>
    </lineage>
</organism>
<dbReference type="GeneID" id="17037047"/>
<dbReference type="Gene3D" id="3.30.200.20">
    <property type="entry name" value="Phosphorylase Kinase, domain 1"/>
    <property type="match status" value="1"/>
</dbReference>
<sequence>MGDQQPNGDSSAGTSELTDRVKIPGSLFSGAHINVPFQNGGSENLSPSERASLQDKLADQIKKHHSLHGAVAAKRQATTELLFFASVGDISRIKRICETWGINVADESCRDYDKRTPLHLAAAEGCYSVVQWLLTEGKCEANPIDRFNRTPLEDAVRGDNGEVVQLLVSKGAKVFKAKEGRLVELQKSRLSGFVRMWDGDDEALKPEWEIDPKALQILEKAKWYGTIVAVKILRRSDAVALGDFRTELNTLQKVHHPHAVQFLGAVTQSQPYMIVTEFLPGGSLTDLFKRVHNGAAGSPSLRRATEMALDCARGMQYLHARNNNKMSCMHRDLKPANLMLGGIPHDSTDRDIAAELGVVKIADFGLSKSLAQNVSAARSRSALDLERDLEDGMEGHQLDRCALQILLIPFLLPAFPAFQAYKLTGETGSYRYMAPEVFRHEPYNTKVDVYAFAMIAYELFEGAIPFGHLHPVEAARRAAMNHARPTFGKFNRFGKVVPQEIKTLIEECWDPQPDKRPSFAKAAQRLQVCAADM</sequence>
<dbReference type="InterPro" id="IPR051681">
    <property type="entry name" value="Ser/Thr_Kinases-Pseudokinases"/>
</dbReference>
<feature type="domain" description="Protein kinase" evidence="7">
    <location>
        <begin position="149"/>
        <end position="528"/>
    </location>
</feature>
<dbReference type="STRING" id="574566.I0YL48"/>
<keyword evidence="2" id="KW-0808">Transferase</keyword>
<dbReference type="Proteomes" id="UP000007264">
    <property type="component" value="Unassembled WGS sequence"/>
</dbReference>
<evidence type="ECO:0000256" key="6">
    <source>
        <dbReference type="PROSITE-ProRule" id="PRU00023"/>
    </source>
</evidence>
<evidence type="ECO:0000313" key="8">
    <source>
        <dbReference type="EMBL" id="EIE19117.1"/>
    </source>
</evidence>
<dbReference type="Gene3D" id="1.10.510.10">
    <property type="entry name" value="Transferase(Phosphotransferase) domain 1"/>
    <property type="match status" value="1"/>
</dbReference>
<feature type="repeat" description="ANK" evidence="6">
    <location>
        <begin position="113"/>
        <end position="137"/>
    </location>
</feature>
<evidence type="ECO:0000256" key="5">
    <source>
        <dbReference type="ARBA" id="ARBA00022840"/>
    </source>
</evidence>
<dbReference type="PROSITE" id="PS50088">
    <property type="entry name" value="ANK_REPEAT"/>
    <property type="match status" value="2"/>
</dbReference>
<evidence type="ECO:0000256" key="3">
    <source>
        <dbReference type="ARBA" id="ARBA00022741"/>
    </source>
</evidence>
<dbReference type="PROSITE" id="PS00108">
    <property type="entry name" value="PROTEIN_KINASE_ST"/>
    <property type="match status" value="1"/>
</dbReference>
<dbReference type="InterPro" id="IPR036770">
    <property type="entry name" value="Ankyrin_rpt-contain_sf"/>
</dbReference>
<name>I0YL48_COCSC</name>
<dbReference type="SMART" id="SM00248">
    <property type="entry name" value="ANK"/>
    <property type="match status" value="2"/>
</dbReference>
<gene>
    <name evidence="8" type="ORF">COCSUDRAFT_19891</name>
</gene>
<keyword evidence="5" id="KW-0067">ATP-binding</keyword>
<dbReference type="eggNOG" id="KOG0192">
    <property type="taxonomic scope" value="Eukaryota"/>
</dbReference>
<dbReference type="RefSeq" id="XP_005643661.1">
    <property type="nucleotide sequence ID" value="XM_005643604.1"/>
</dbReference>
<evidence type="ECO:0000313" key="9">
    <source>
        <dbReference type="Proteomes" id="UP000007264"/>
    </source>
</evidence>
<evidence type="ECO:0000256" key="2">
    <source>
        <dbReference type="ARBA" id="ARBA00022679"/>
    </source>
</evidence>
<dbReference type="GO" id="GO:0005524">
    <property type="term" value="F:ATP binding"/>
    <property type="evidence" value="ECO:0007669"/>
    <property type="project" value="UniProtKB-KW"/>
</dbReference>
<dbReference type="SMART" id="SM00220">
    <property type="entry name" value="S_TKc"/>
    <property type="match status" value="1"/>
</dbReference>
<dbReference type="SUPFAM" id="SSF48403">
    <property type="entry name" value="Ankyrin repeat"/>
    <property type="match status" value="1"/>
</dbReference>
<comment type="similarity">
    <text evidence="1">Belongs to the protein kinase superfamily. TKL Ser/Thr protein kinase family.</text>
</comment>
<evidence type="ECO:0000259" key="7">
    <source>
        <dbReference type="PROSITE" id="PS50011"/>
    </source>
</evidence>
<dbReference type="InterPro" id="IPR000719">
    <property type="entry name" value="Prot_kinase_dom"/>
</dbReference>
<dbReference type="PROSITE" id="PS50011">
    <property type="entry name" value="PROTEIN_KINASE_DOM"/>
    <property type="match status" value="1"/>
</dbReference>
<evidence type="ECO:0000256" key="4">
    <source>
        <dbReference type="ARBA" id="ARBA00022777"/>
    </source>
</evidence>
<evidence type="ECO:0000256" key="1">
    <source>
        <dbReference type="ARBA" id="ARBA00005843"/>
    </source>
</evidence>
<reference evidence="8 9" key="1">
    <citation type="journal article" date="2012" name="Genome Biol.">
        <title>The genome of the polar eukaryotic microalga coccomyxa subellipsoidea reveals traits of cold adaptation.</title>
        <authorList>
            <person name="Blanc G."/>
            <person name="Agarkova I."/>
            <person name="Grimwood J."/>
            <person name="Kuo A."/>
            <person name="Brueggeman A."/>
            <person name="Dunigan D."/>
            <person name="Gurnon J."/>
            <person name="Ladunga I."/>
            <person name="Lindquist E."/>
            <person name="Lucas S."/>
            <person name="Pangilinan J."/>
            <person name="Proschold T."/>
            <person name="Salamov A."/>
            <person name="Schmutz J."/>
            <person name="Weeks D."/>
            <person name="Yamada T."/>
            <person name="Claverie J.M."/>
            <person name="Grigoriev I."/>
            <person name="Van Etten J."/>
            <person name="Lomsadze A."/>
            <person name="Borodovsky M."/>
        </authorList>
    </citation>
    <scope>NUCLEOTIDE SEQUENCE [LARGE SCALE GENOMIC DNA]</scope>
    <source>
        <strain evidence="8 9">C-169</strain>
    </source>
</reference>
<dbReference type="PANTHER" id="PTHR44329">
    <property type="entry name" value="SERINE/THREONINE-PROTEIN KINASE TNNI3K-RELATED"/>
    <property type="match status" value="1"/>
</dbReference>
<keyword evidence="4" id="KW-0418">Kinase</keyword>
<dbReference type="Gene3D" id="1.25.40.20">
    <property type="entry name" value="Ankyrin repeat-containing domain"/>
    <property type="match status" value="1"/>
</dbReference>
<dbReference type="FunFam" id="3.30.200.20:FF:000180">
    <property type="entry name" value="serine/threonine-protein kinase STY46-like"/>
    <property type="match status" value="1"/>
</dbReference>
<keyword evidence="6" id="KW-0040">ANK repeat</keyword>
<dbReference type="EMBL" id="AGSI01000020">
    <property type="protein sequence ID" value="EIE19117.1"/>
    <property type="molecule type" value="Genomic_DNA"/>
</dbReference>
<protein>
    <submittedName>
        <fullName evidence="8">Kinase-like protein</fullName>
    </submittedName>
</protein>
<accession>I0YL48</accession>
<dbReference type="OrthoDB" id="4062651at2759"/>
<keyword evidence="3" id="KW-0547">Nucleotide-binding</keyword>
<dbReference type="InterPro" id="IPR011009">
    <property type="entry name" value="Kinase-like_dom_sf"/>
</dbReference>
<dbReference type="PIRSF" id="PIRSF000654">
    <property type="entry name" value="Integrin-linked_kinase"/>
    <property type="match status" value="1"/>
</dbReference>
<dbReference type="InterPro" id="IPR001245">
    <property type="entry name" value="Ser-Thr/Tyr_kinase_cat_dom"/>
</dbReference>
<dbReference type="PANTHER" id="PTHR44329:SF140">
    <property type="entry name" value="INACTIVE PROTEIN TYROSINE KINASE PTKL"/>
    <property type="match status" value="1"/>
</dbReference>
<dbReference type="Pfam" id="PF12796">
    <property type="entry name" value="Ank_2"/>
    <property type="match status" value="1"/>
</dbReference>
<dbReference type="PROSITE" id="PS50297">
    <property type="entry name" value="ANK_REP_REGION"/>
    <property type="match status" value="2"/>
</dbReference>
<dbReference type="InterPro" id="IPR002110">
    <property type="entry name" value="Ankyrin_rpt"/>
</dbReference>
<dbReference type="Pfam" id="PF07714">
    <property type="entry name" value="PK_Tyr_Ser-Thr"/>
    <property type="match status" value="2"/>
</dbReference>
<dbReference type="KEGG" id="csl:COCSUDRAFT_19891"/>
<feature type="repeat" description="ANK" evidence="6">
    <location>
        <begin position="147"/>
        <end position="179"/>
    </location>
</feature>
<dbReference type="GO" id="GO:0004674">
    <property type="term" value="F:protein serine/threonine kinase activity"/>
    <property type="evidence" value="ECO:0007669"/>
    <property type="project" value="TreeGrafter"/>
</dbReference>
<keyword evidence="9" id="KW-1185">Reference proteome</keyword>
<comment type="caution">
    <text evidence="8">The sequence shown here is derived from an EMBL/GenBank/DDBJ whole genome shotgun (WGS) entry which is preliminary data.</text>
</comment>
<dbReference type="InterPro" id="IPR008271">
    <property type="entry name" value="Ser/Thr_kinase_AS"/>
</dbReference>
<dbReference type="SUPFAM" id="SSF56112">
    <property type="entry name" value="Protein kinase-like (PK-like)"/>
    <property type="match status" value="1"/>
</dbReference>
<dbReference type="CDD" id="cd13999">
    <property type="entry name" value="STKc_MAP3K-like"/>
    <property type="match status" value="1"/>
</dbReference>
<dbReference type="AlphaFoldDB" id="I0YL48"/>